<dbReference type="PROSITE" id="PS51746">
    <property type="entry name" value="PPM_2"/>
    <property type="match status" value="1"/>
</dbReference>
<dbReference type="SUPFAM" id="SSF81606">
    <property type="entry name" value="PP2C-like"/>
    <property type="match status" value="1"/>
</dbReference>
<organism evidence="2 3">
    <name type="scientific">Actinoallomurus acaciae</name>
    <dbReference type="NCBI Taxonomy" id="502577"/>
    <lineage>
        <taxon>Bacteria</taxon>
        <taxon>Bacillati</taxon>
        <taxon>Actinomycetota</taxon>
        <taxon>Actinomycetes</taxon>
        <taxon>Streptosporangiales</taxon>
        <taxon>Thermomonosporaceae</taxon>
        <taxon>Actinoallomurus</taxon>
    </lineage>
</organism>
<dbReference type="Gene3D" id="3.60.40.10">
    <property type="entry name" value="PPM-type phosphatase domain"/>
    <property type="match status" value="1"/>
</dbReference>
<dbReference type="RefSeq" id="WP_378195834.1">
    <property type="nucleotide sequence ID" value="NZ_JBHLZP010000020.1"/>
</dbReference>
<dbReference type="InterPro" id="IPR001932">
    <property type="entry name" value="PPM-type_phosphatase-like_dom"/>
</dbReference>
<dbReference type="EC" id="3.1.3.16" evidence="2"/>
<dbReference type="SMART" id="SM00332">
    <property type="entry name" value="PP2Cc"/>
    <property type="match status" value="1"/>
</dbReference>
<dbReference type="Proteomes" id="UP001589627">
    <property type="component" value="Unassembled WGS sequence"/>
</dbReference>
<protein>
    <submittedName>
        <fullName evidence="2">PP2C family protein-serine/threonine phosphatase</fullName>
        <ecNumber evidence="2">3.1.3.16</ecNumber>
    </submittedName>
</protein>
<dbReference type="PANTHER" id="PTHR47992">
    <property type="entry name" value="PROTEIN PHOSPHATASE"/>
    <property type="match status" value="1"/>
</dbReference>
<keyword evidence="3" id="KW-1185">Reference proteome</keyword>
<dbReference type="SMART" id="SM00331">
    <property type="entry name" value="PP2C_SIG"/>
    <property type="match status" value="1"/>
</dbReference>
<dbReference type="EMBL" id="JBHLZP010000020">
    <property type="protein sequence ID" value="MFB9831539.1"/>
    <property type="molecule type" value="Genomic_DNA"/>
</dbReference>
<dbReference type="InterPro" id="IPR015655">
    <property type="entry name" value="PP2C"/>
</dbReference>
<dbReference type="Pfam" id="PF13672">
    <property type="entry name" value="PP2C_2"/>
    <property type="match status" value="1"/>
</dbReference>
<evidence type="ECO:0000259" key="1">
    <source>
        <dbReference type="PROSITE" id="PS51746"/>
    </source>
</evidence>
<reference evidence="2 3" key="1">
    <citation type="submission" date="2024-09" db="EMBL/GenBank/DDBJ databases">
        <authorList>
            <person name="Sun Q."/>
            <person name="Mori K."/>
        </authorList>
    </citation>
    <scope>NUCLEOTIDE SEQUENCE [LARGE SCALE GENOMIC DNA]</scope>
    <source>
        <strain evidence="2 3">TBRC 0563</strain>
    </source>
</reference>
<feature type="domain" description="PPM-type phosphatase" evidence="1">
    <location>
        <begin position="18"/>
        <end position="243"/>
    </location>
</feature>
<sequence>MRPKIPDSAQRPETIRLEHAVGSVVGRVRPNNEDSGYAGARLLAVADGMGGHVGGEIASSTAISNLIAADTEVPVTALTRTLGEAVRRANEAIARRIAEDVALTGMGTTLTAMLWSGARMALAHIGDCRAYRLRDGHLEPLTEDHTLEALLAAELGRPVRHGNRLTRVLDGNIDRRPDLSLHQAMPGDRYLLCSDGLTGPVAPATVYALLATAESPGHAVARLIEQADQAGGPDNITVVVADAIGGDDTARPPLPSAPTLVGAARTTICRGRTE</sequence>
<dbReference type="GO" id="GO:0004722">
    <property type="term" value="F:protein serine/threonine phosphatase activity"/>
    <property type="evidence" value="ECO:0007669"/>
    <property type="project" value="UniProtKB-EC"/>
</dbReference>
<dbReference type="CDD" id="cd00143">
    <property type="entry name" value="PP2Cc"/>
    <property type="match status" value="1"/>
</dbReference>
<comment type="caution">
    <text evidence="2">The sequence shown here is derived from an EMBL/GenBank/DDBJ whole genome shotgun (WGS) entry which is preliminary data.</text>
</comment>
<keyword evidence="2" id="KW-0378">Hydrolase</keyword>
<proteinExistence type="predicted"/>
<evidence type="ECO:0000313" key="3">
    <source>
        <dbReference type="Proteomes" id="UP001589627"/>
    </source>
</evidence>
<gene>
    <name evidence="2" type="ORF">ACFFNX_04970</name>
</gene>
<name>A0ABV5Y937_9ACTN</name>
<dbReference type="InterPro" id="IPR036457">
    <property type="entry name" value="PPM-type-like_dom_sf"/>
</dbReference>
<accession>A0ABV5Y937</accession>
<evidence type="ECO:0000313" key="2">
    <source>
        <dbReference type="EMBL" id="MFB9831539.1"/>
    </source>
</evidence>